<gene>
    <name evidence="3" type="ORF">SAMN02910297_01425</name>
</gene>
<name>A0A1I4JFE5_METOL</name>
<feature type="domain" description="Transglutaminase-like" evidence="2">
    <location>
        <begin position="506"/>
        <end position="568"/>
    </location>
</feature>
<dbReference type="InterPro" id="IPR018975">
    <property type="entry name" value="Pseudomurein-binding_repeat"/>
</dbReference>
<dbReference type="Pfam" id="PF09373">
    <property type="entry name" value="PMBR"/>
    <property type="match status" value="1"/>
</dbReference>
<feature type="region of interest" description="Disordered" evidence="1">
    <location>
        <begin position="236"/>
        <end position="285"/>
    </location>
</feature>
<feature type="compositionally biased region" description="Low complexity" evidence="1">
    <location>
        <begin position="240"/>
        <end position="285"/>
    </location>
</feature>
<dbReference type="EMBL" id="FOTL01000025">
    <property type="protein sequence ID" value="SFL65264.1"/>
    <property type="molecule type" value="Genomic_DNA"/>
</dbReference>
<dbReference type="RefSeq" id="WP_074798702.1">
    <property type="nucleotide sequence ID" value="NZ_FOTL01000025.1"/>
</dbReference>
<evidence type="ECO:0000313" key="3">
    <source>
        <dbReference type="EMBL" id="SFL65264.1"/>
    </source>
</evidence>
<dbReference type="Proteomes" id="UP000183442">
    <property type="component" value="Unassembled WGS sequence"/>
</dbReference>
<evidence type="ECO:0000256" key="1">
    <source>
        <dbReference type="SAM" id="MobiDB-lite"/>
    </source>
</evidence>
<dbReference type="SMART" id="SM00460">
    <property type="entry name" value="TGc"/>
    <property type="match status" value="1"/>
</dbReference>
<reference evidence="4" key="1">
    <citation type="submission" date="2016-10" db="EMBL/GenBank/DDBJ databases">
        <authorList>
            <person name="Varghese N."/>
        </authorList>
    </citation>
    <scope>NUCLEOTIDE SEQUENCE [LARGE SCALE GENOMIC DNA]</scope>
    <source>
        <strain evidence="4">DSM 16632</strain>
    </source>
</reference>
<dbReference type="InterPro" id="IPR002931">
    <property type="entry name" value="Transglutaminase-like"/>
</dbReference>
<dbReference type="AlphaFoldDB" id="A0A1I4JFE5"/>
<feature type="compositionally biased region" description="Low complexity" evidence="1">
    <location>
        <begin position="388"/>
        <end position="424"/>
    </location>
</feature>
<dbReference type="InterPro" id="IPR038765">
    <property type="entry name" value="Papain-like_cys_pep_sf"/>
</dbReference>
<organism evidence="3 4">
    <name type="scientific">Methanobrevibacter olleyae</name>
    <dbReference type="NCBI Taxonomy" id="294671"/>
    <lineage>
        <taxon>Archaea</taxon>
        <taxon>Methanobacteriati</taxon>
        <taxon>Methanobacteriota</taxon>
        <taxon>Methanomada group</taxon>
        <taxon>Methanobacteria</taxon>
        <taxon>Methanobacteriales</taxon>
        <taxon>Methanobacteriaceae</taxon>
        <taxon>Methanobrevibacter</taxon>
    </lineage>
</organism>
<dbReference type="PANTHER" id="PTHR33490">
    <property type="entry name" value="BLR5614 PROTEIN-RELATED"/>
    <property type="match status" value="1"/>
</dbReference>
<dbReference type="OrthoDB" id="18481at2157"/>
<feature type="region of interest" description="Disordered" evidence="1">
    <location>
        <begin position="386"/>
        <end position="424"/>
    </location>
</feature>
<dbReference type="Pfam" id="PF01841">
    <property type="entry name" value="Transglut_core"/>
    <property type="match status" value="1"/>
</dbReference>
<evidence type="ECO:0000259" key="2">
    <source>
        <dbReference type="SMART" id="SM00460"/>
    </source>
</evidence>
<evidence type="ECO:0000313" key="4">
    <source>
        <dbReference type="Proteomes" id="UP000183442"/>
    </source>
</evidence>
<protein>
    <submittedName>
        <fullName evidence="3">Pseudomurein-binding repeat-containing protein</fullName>
    </submittedName>
</protein>
<dbReference type="Gene3D" id="3.10.620.30">
    <property type="match status" value="1"/>
</dbReference>
<dbReference type="SUPFAM" id="SSF54001">
    <property type="entry name" value="Cysteine proteinases"/>
    <property type="match status" value="1"/>
</dbReference>
<proteinExistence type="predicted"/>
<dbReference type="PANTHER" id="PTHR33490:SF3">
    <property type="entry name" value="CONSERVED INTEGRAL MEMBRANE PROTEIN"/>
    <property type="match status" value="1"/>
</dbReference>
<sequence length="595" mass="66397">MIFLALLLVLIFSISSASSQSIKIDDTNNINDNKVLKSNSLSNSLITEKTNLSATTKVKTNTTNTKKTNTTKKTTTEKTKENTTTVTKKTLAKTSASFMNYVEKNGKFPKVKISNKNYSNTEYLYLISKAIENNSNSEIEIKKNLIKPYNNSNSKSVKGNLNKTEYVKIASKTREFIEKNKRAPNWASSSKGNIHYNQLILTFSKCLDNYNKTNKLPNSIKLDDLDLNKIKTKLNKKTSKSTTDNKVNSTNKSTTNTSSKITTNKSTTNTSSKITTNKSTTNTSSKITANKPIATKTNLTKTEPKDTATKINPSTENKNNLNLVERTMNSINSILNNILEKLNPFKYKLDLTRSDEANIKLNNSKVNIDGDKSTINVKVSTKDRNNLTNANTTTTKKTNTTNTKNTNTTTKTNTTSSKNTNTTKTTSKTKANIASINKTSINEDLKKYLSSSKNCQVNNKAIKDLAKTLTSSLKTNYEKAKKLFNWVRDNIQYTKYRNTRKGAVKTLQTKKGNCVDQSHLLIALSRASGIPARYVKGTNCKFSNGYVSGHIWTQMYIGNKWIVADTTSSRNSLGKIKNWNTKNYTLCGEFSSISF</sequence>
<accession>A0A1I4JFE5</accession>